<organism evidence="2 3">
    <name type="scientific">Lasius platythorax</name>
    <dbReference type="NCBI Taxonomy" id="488582"/>
    <lineage>
        <taxon>Eukaryota</taxon>
        <taxon>Metazoa</taxon>
        <taxon>Ecdysozoa</taxon>
        <taxon>Arthropoda</taxon>
        <taxon>Hexapoda</taxon>
        <taxon>Insecta</taxon>
        <taxon>Pterygota</taxon>
        <taxon>Neoptera</taxon>
        <taxon>Endopterygota</taxon>
        <taxon>Hymenoptera</taxon>
        <taxon>Apocrita</taxon>
        <taxon>Aculeata</taxon>
        <taxon>Formicoidea</taxon>
        <taxon>Formicidae</taxon>
        <taxon>Formicinae</taxon>
        <taxon>Lasius</taxon>
        <taxon>Lasius</taxon>
    </lineage>
</organism>
<gene>
    <name evidence="2" type="ORF">LPLAT_LOCUS4525</name>
</gene>
<keyword evidence="3" id="KW-1185">Reference proteome</keyword>
<dbReference type="Proteomes" id="UP001497644">
    <property type="component" value="Chromosome 14"/>
</dbReference>
<feature type="region of interest" description="Disordered" evidence="1">
    <location>
        <begin position="48"/>
        <end position="88"/>
    </location>
</feature>
<evidence type="ECO:0000256" key="1">
    <source>
        <dbReference type="SAM" id="MobiDB-lite"/>
    </source>
</evidence>
<protein>
    <submittedName>
        <fullName evidence="2">Uncharacterized protein</fullName>
    </submittedName>
</protein>
<accession>A0AAV2NG04</accession>
<dbReference type="EMBL" id="OZ034837">
    <property type="protein sequence ID" value="CAL1678743.1"/>
    <property type="molecule type" value="Genomic_DNA"/>
</dbReference>
<sequence>MLYRVTRKYHLTRNAQLNIRWLDASYSHEDPENLRVPRSADIRTRKVLHGSSTGKKRKLRMQVSTAKQDSEKSMNPDSYILGLSNSGR</sequence>
<dbReference type="AlphaFoldDB" id="A0AAV2NG04"/>
<evidence type="ECO:0000313" key="2">
    <source>
        <dbReference type="EMBL" id="CAL1678743.1"/>
    </source>
</evidence>
<proteinExistence type="predicted"/>
<name>A0AAV2NG04_9HYME</name>
<reference evidence="2" key="1">
    <citation type="submission" date="2024-04" db="EMBL/GenBank/DDBJ databases">
        <authorList>
            <consortium name="Molecular Ecology Group"/>
        </authorList>
    </citation>
    <scope>NUCLEOTIDE SEQUENCE</scope>
</reference>
<evidence type="ECO:0000313" key="3">
    <source>
        <dbReference type="Proteomes" id="UP001497644"/>
    </source>
</evidence>